<evidence type="ECO:0000313" key="3">
    <source>
        <dbReference type="EMBL" id="VYS73412.1"/>
    </source>
</evidence>
<gene>
    <name evidence="3" type="ORF">AULFYP135_00083</name>
</gene>
<reference evidence="3" key="1">
    <citation type="submission" date="2019-11" db="EMBL/GenBank/DDBJ databases">
        <authorList>
            <person name="Feng L."/>
        </authorList>
    </citation>
    <scope>NUCLEOTIDE SEQUENCE</scope>
    <source>
        <strain evidence="3">AundefinedLFYP135</strain>
    </source>
</reference>
<feature type="compositionally biased region" description="Low complexity" evidence="1">
    <location>
        <begin position="62"/>
        <end position="78"/>
    </location>
</feature>
<feature type="region of interest" description="Disordered" evidence="1">
    <location>
        <begin position="55"/>
        <end position="95"/>
    </location>
</feature>
<evidence type="ECO:0000256" key="1">
    <source>
        <dbReference type="SAM" id="MobiDB-lite"/>
    </source>
</evidence>
<organism evidence="3">
    <name type="scientific">uncultured Anaerotruncus sp</name>
    <dbReference type="NCBI Taxonomy" id="905011"/>
    <lineage>
        <taxon>Bacteria</taxon>
        <taxon>Bacillati</taxon>
        <taxon>Bacillota</taxon>
        <taxon>Clostridia</taxon>
        <taxon>Eubacteriales</taxon>
        <taxon>Oscillospiraceae</taxon>
        <taxon>Anaerotruncus</taxon>
        <taxon>environmental samples</taxon>
    </lineage>
</organism>
<dbReference type="SUPFAM" id="SSF52266">
    <property type="entry name" value="SGNH hydrolase"/>
    <property type="match status" value="1"/>
</dbReference>
<accession>A0A6N2QXU7</accession>
<name>A0A6N2QXU7_9FIRM</name>
<dbReference type="EMBL" id="CACRSL010000003">
    <property type="protein sequence ID" value="VYS73412.1"/>
    <property type="molecule type" value="Genomic_DNA"/>
</dbReference>
<sequence length="291" mass="31862">MTKRDTDKIYRRRRGSPALLALIVLLVLTAASALIALAWQGIQGTDPPQNLVVRLEDRSSSQEESSSSEQPPSSQESSSEPEEPQGLMGAVPESPRVRSDYFDDAMFVGDSITTGIELYEVMSNATVVAATGINLDNIMTKKVIELEGQELTIPEAMTHYHPKKIYIMLGANGVGGLTAEQTASYYANFVDLVKSQHPGAIIYVQSILPINEAKFAQKYNGAMTNAKIDETNAAILQMAQEKQVYYLNVAEAFKDETGGLPASATPDGLHFGTESYTKWFDYLKTHTVTEE</sequence>
<evidence type="ECO:0000259" key="2">
    <source>
        <dbReference type="Pfam" id="PF13472"/>
    </source>
</evidence>
<proteinExistence type="predicted"/>
<dbReference type="GO" id="GO:0016787">
    <property type="term" value="F:hydrolase activity"/>
    <property type="evidence" value="ECO:0007669"/>
    <property type="project" value="UniProtKB-KW"/>
</dbReference>
<dbReference type="Pfam" id="PF13472">
    <property type="entry name" value="Lipase_GDSL_2"/>
    <property type="match status" value="1"/>
</dbReference>
<dbReference type="AlphaFoldDB" id="A0A6N2QXU7"/>
<dbReference type="InterPro" id="IPR036514">
    <property type="entry name" value="SGNH_hydro_sf"/>
</dbReference>
<dbReference type="InterPro" id="IPR013830">
    <property type="entry name" value="SGNH_hydro"/>
</dbReference>
<feature type="domain" description="SGNH hydrolase-type esterase" evidence="2">
    <location>
        <begin position="107"/>
        <end position="276"/>
    </location>
</feature>
<keyword evidence="3" id="KW-0378">Hydrolase</keyword>
<protein>
    <submittedName>
        <fullName evidence="3">GDSL-like Lipase/Acylhydrolase</fullName>
    </submittedName>
</protein>
<dbReference type="Gene3D" id="3.40.50.1110">
    <property type="entry name" value="SGNH hydrolase"/>
    <property type="match status" value="1"/>
</dbReference>